<dbReference type="PANTHER" id="PTHR33052">
    <property type="entry name" value="DUF4228 DOMAIN PROTEIN-RELATED"/>
    <property type="match status" value="1"/>
</dbReference>
<evidence type="ECO:0000313" key="1">
    <source>
        <dbReference type="EMBL" id="KAF5745910.1"/>
    </source>
</evidence>
<organism evidence="1 2">
    <name type="scientific">Tripterygium wilfordii</name>
    <name type="common">Thunder God vine</name>
    <dbReference type="NCBI Taxonomy" id="458696"/>
    <lineage>
        <taxon>Eukaryota</taxon>
        <taxon>Viridiplantae</taxon>
        <taxon>Streptophyta</taxon>
        <taxon>Embryophyta</taxon>
        <taxon>Tracheophyta</taxon>
        <taxon>Spermatophyta</taxon>
        <taxon>Magnoliopsida</taxon>
        <taxon>eudicotyledons</taxon>
        <taxon>Gunneridae</taxon>
        <taxon>Pentapetalae</taxon>
        <taxon>rosids</taxon>
        <taxon>fabids</taxon>
        <taxon>Celastrales</taxon>
        <taxon>Celastraceae</taxon>
        <taxon>Tripterygium</taxon>
    </lineage>
</organism>
<reference evidence="1 2" key="1">
    <citation type="journal article" date="2020" name="Nat. Commun.">
        <title>Genome of Tripterygium wilfordii and identification of cytochrome P450 involved in triptolide biosynthesis.</title>
        <authorList>
            <person name="Tu L."/>
            <person name="Su P."/>
            <person name="Zhang Z."/>
            <person name="Gao L."/>
            <person name="Wang J."/>
            <person name="Hu T."/>
            <person name="Zhou J."/>
            <person name="Zhang Y."/>
            <person name="Zhao Y."/>
            <person name="Liu Y."/>
            <person name="Song Y."/>
            <person name="Tong Y."/>
            <person name="Lu Y."/>
            <person name="Yang J."/>
            <person name="Xu C."/>
            <person name="Jia M."/>
            <person name="Peters R.J."/>
            <person name="Huang L."/>
            <person name="Gao W."/>
        </authorList>
    </citation>
    <scope>NUCLEOTIDE SEQUENCE [LARGE SCALE GENOMIC DNA]</scope>
    <source>
        <strain evidence="2">cv. XIE 37</strain>
        <tissue evidence="1">Leaf</tissue>
    </source>
</reference>
<gene>
    <name evidence="1" type="ORF">HS088_TW06G00075</name>
</gene>
<sequence>MGNLNSCFCCPTSANVVTPKTAKLIDVYGNVKEIKVPVKAAELMLDEPGHVISPLEELRRTRHVPAMKADDELLAGNLYLLVPVGRVHSKISESEMTVVEAAAAAGGGKNKRRGRGKVLPAVIEERKGDVKVFGDAGFPGNRLGSHRQWNPVLEPIPESF</sequence>
<name>A0A7J7DHS0_TRIWF</name>
<dbReference type="Pfam" id="PF14009">
    <property type="entry name" value="PADRE"/>
    <property type="match status" value="1"/>
</dbReference>
<proteinExistence type="predicted"/>
<dbReference type="EMBL" id="JAAARO010000006">
    <property type="protein sequence ID" value="KAF5745910.1"/>
    <property type="molecule type" value="Genomic_DNA"/>
</dbReference>
<dbReference type="OrthoDB" id="777898at2759"/>
<dbReference type="AlphaFoldDB" id="A0A7J7DHS0"/>
<dbReference type="InParanoid" id="A0A7J7DHS0"/>
<keyword evidence="2" id="KW-1185">Reference proteome</keyword>
<evidence type="ECO:0008006" key="3">
    <source>
        <dbReference type="Google" id="ProtNLM"/>
    </source>
</evidence>
<dbReference type="InterPro" id="IPR025322">
    <property type="entry name" value="PADRE_dom"/>
</dbReference>
<dbReference type="Proteomes" id="UP000593562">
    <property type="component" value="Unassembled WGS sequence"/>
</dbReference>
<protein>
    <recommendedName>
        <fullName evidence="3">DUF4228 domain protein</fullName>
    </recommendedName>
</protein>
<comment type="caution">
    <text evidence="1">The sequence shown here is derived from an EMBL/GenBank/DDBJ whole genome shotgun (WGS) entry which is preliminary data.</text>
</comment>
<evidence type="ECO:0000313" key="2">
    <source>
        <dbReference type="Proteomes" id="UP000593562"/>
    </source>
</evidence>
<accession>A0A7J7DHS0</accession>